<feature type="transmembrane region" description="Helical" evidence="6">
    <location>
        <begin position="182"/>
        <end position="202"/>
    </location>
</feature>
<organism evidence="8">
    <name type="scientific">Melampsora larici-populina (strain 98AG31 / pathotype 3-4-7)</name>
    <name type="common">Poplar leaf rust fungus</name>
    <dbReference type="NCBI Taxonomy" id="747676"/>
    <lineage>
        <taxon>Eukaryota</taxon>
        <taxon>Fungi</taxon>
        <taxon>Dikarya</taxon>
        <taxon>Basidiomycota</taxon>
        <taxon>Pucciniomycotina</taxon>
        <taxon>Pucciniomycetes</taxon>
        <taxon>Pucciniales</taxon>
        <taxon>Melampsoraceae</taxon>
        <taxon>Melampsora</taxon>
    </lineage>
</organism>
<dbReference type="GO" id="GO:0070072">
    <property type="term" value="P:vacuolar proton-transporting V-type ATPase complex assembly"/>
    <property type="evidence" value="ECO:0007669"/>
    <property type="project" value="InterPro"/>
</dbReference>
<evidence type="ECO:0000256" key="1">
    <source>
        <dbReference type="ARBA" id="ARBA00004477"/>
    </source>
</evidence>
<dbReference type="GO" id="GO:0005789">
    <property type="term" value="C:endoplasmic reticulum membrane"/>
    <property type="evidence" value="ECO:0007669"/>
    <property type="project" value="UniProtKB-SubCell"/>
</dbReference>
<evidence type="ECO:0000256" key="4">
    <source>
        <dbReference type="ARBA" id="ARBA00022989"/>
    </source>
</evidence>
<keyword evidence="2 6" id="KW-0812">Transmembrane</keyword>
<dbReference type="VEuPathDB" id="FungiDB:MELLADRAFT_101727"/>
<evidence type="ECO:0000256" key="5">
    <source>
        <dbReference type="ARBA" id="ARBA00023136"/>
    </source>
</evidence>
<evidence type="ECO:0000256" key="2">
    <source>
        <dbReference type="ARBA" id="ARBA00022692"/>
    </source>
</evidence>
<dbReference type="AlphaFoldDB" id="F4R6S2"/>
<dbReference type="GeneID" id="18921461"/>
<keyword evidence="8" id="KW-1185">Reference proteome</keyword>
<dbReference type="STRING" id="747676.F4R6S2"/>
<evidence type="ECO:0000313" key="7">
    <source>
        <dbReference type="EMBL" id="EGG11924.1"/>
    </source>
</evidence>
<reference evidence="8" key="1">
    <citation type="journal article" date="2011" name="Proc. Natl. Acad. Sci. U.S.A.">
        <title>Obligate biotrophy features unraveled by the genomic analysis of rust fungi.</title>
        <authorList>
            <person name="Duplessis S."/>
            <person name="Cuomo C.A."/>
            <person name="Lin Y.-C."/>
            <person name="Aerts A."/>
            <person name="Tisserant E."/>
            <person name="Veneault-Fourrey C."/>
            <person name="Joly D.L."/>
            <person name="Hacquard S."/>
            <person name="Amselem J."/>
            <person name="Cantarel B.L."/>
            <person name="Chiu R."/>
            <person name="Coutinho P.M."/>
            <person name="Feau N."/>
            <person name="Field M."/>
            <person name="Frey P."/>
            <person name="Gelhaye E."/>
            <person name="Goldberg J."/>
            <person name="Grabherr M.G."/>
            <person name="Kodira C.D."/>
            <person name="Kohler A."/>
            <person name="Kuees U."/>
            <person name="Lindquist E.A."/>
            <person name="Lucas S.M."/>
            <person name="Mago R."/>
            <person name="Mauceli E."/>
            <person name="Morin E."/>
            <person name="Murat C."/>
            <person name="Pangilinan J.L."/>
            <person name="Park R."/>
            <person name="Pearson M."/>
            <person name="Quesneville H."/>
            <person name="Rouhier N."/>
            <person name="Sakthikumar S."/>
            <person name="Salamov A.A."/>
            <person name="Schmutz J."/>
            <person name="Selles B."/>
            <person name="Shapiro H."/>
            <person name="Tanguay P."/>
            <person name="Tuskan G.A."/>
            <person name="Henrissat B."/>
            <person name="Van de Peer Y."/>
            <person name="Rouze P."/>
            <person name="Ellis J.G."/>
            <person name="Dodds P.N."/>
            <person name="Schein J.E."/>
            <person name="Zhong S."/>
            <person name="Hamelin R.C."/>
            <person name="Grigoriev I.V."/>
            <person name="Szabo L.J."/>
            <person name="Martin F."/>
        </authorList>
    </citation>
    <scope>NUCLEOTIDE SEQUENCE [LARGE SCALE GENOMIC DNA]</scope>
    <source>
        <strain evidence="8">98AG31 / pathotype 3-4-7</strain>
    </source>
</reference>
<dbReference type="PANTHER" id="PTHR31394:SF1">
    <property type="entry name" value="TRANSMEMBRANE PROTEIN 199"/>
    <property type="match status" value="1"/>
</dbReference>
<keyword evidence="4 6" id="KW-1133">Transmembrane helix</keyword>
<evidence type="ECO:0000256" key="3">
    <source>
        <dbReference type="ARBA" id="ARBA00022824"/>
    </source>
</evidence>
<comment type="subcellular location">
    <subcellularLocation>
        <location evidence="1">Endoplasmic reticulum membrane</location>
        <topology evidence="1">Multi-pass membrane protein</topology>
    </subcellularLocation>
</comment>
<feature type="transmembrane region" description="Helical" evidence="6">
    <location>
        <begin position="150"/>
        <end position="170"/>
    </location>
</feature>
<gene>
    <name evidence="7" type="ORF">MELLADRAFT_101727</name>
</gene>
<dbReference type="Proteomes" id="UP000001072">
    <property type="component" value="Unassembled WGS sequence"/>
</dbReference>
<keyword evidence="3" id="KW-0256">Endoplasmic reticulum</keyword>
<dbReference type="KEGG" id="mlr:MELLADRAFT_101727"/>
<evidence type="ECO:0000313" key="8">
    <source>
        <dbReference type="Proteomes" id="UP000001072"/>
    </source>
</evidence>
<dbReference type="PANTHER" id="PTHR31394">
    <property type="entry name" value="TRANSMEMBRANE PROTEIN 199"/>
    <property type="match status" value="1"/>
</dbReference>
<keyword evidence="5 6" id="KW-0472">Membrane</keyword>
<name>F4R6S2_MELLP</name>
<dbReference type="eggNOG" id="ENOG502SD8D">
    <property type="taxonomic scope" value="Eukaryota"/>
</dbReference>
<dbReference type="InterPro" id="IPR021013">
    <property type="entry name" value="ATPase_Vma12"/>
</dbReference>
<dbReference type="HOGENOM" id="CLU_1337768_0_0_1"/>
<dbReference type="InParanoid" id="F4R6S2"/>
<dbReference type="RefSeq" id="XP_007404299.1">
    <property type="nucleotide sequence ID" value="XM_007404237.1"/>
</dbReference>
<dbReference type="EMBL" id="GL883091">
    <property type="protein sequence ID" value="EGG11924.1"/>
    <property type="molecule type" value="Genomic_DNA"/>
</dbReference>
<protein>
    <submittedName>
        <fullName evidence="7">Uncharacterized protein</fullName>
    </submittedName>
</protein>
<evidence type="ECO:0000256" key="6">
    <source>
        <dbReference type="SAM" id="Phobius"/>
    </source>
</evidence>
<dbReference type="OrthoDB" id="2499759at2759"/>
<proteinExistence type="predicted"/>
<accession>F4R6S2</accession>
<dbReference type="Pfam" id="PF11712">
    <property type="entry name" value="Vma12"/>
    <property type="match status" value="1"/>
</dbReference>
<sequence>MVKLRLTKTVNEKLNSILKNYRSELPSELLIRLQPQDLDTPSSDIEGFHWIHHSTLADLISLIRVCDRKAGRQCQWSLAELLKGVDIYTCPKPIRHGSIELEKILSNIKLNQEKDEYERMISTSSSRPFLKDQFLNEKEKQEWNYISRSITLLINSAFSIIGLMISIYWLGYVNYGWSIEKTLVGCLFGALGLGGVELILCWNYL</sequence>